<dbReference type="EMBL" id="LN555523">
    <property type="protein sequence ID" value="CED93532.1"/>
    <property type="molecule type" value="Genomic_DNA"/>
</dbReference>
<organism evidence="2 3">
    <name type="scientific">Romboutsia ilealis</name>
    <dbReference type="NCBI Taxonomy" id="1115758"/>
    <lineage>
        <taxon>Bacteria</taxon>
        <taxon>Bacillati</taxon>
        <taxon>Bacillota</taxon>
        <taxon>Clostridia</taxon>
        <taxon>Peptostreptococcales</taxon>
        <taxon>Peptostreptococcaceae</taxon>
        <taxon>Romboutsia</taxon>
    </lineage>
</organism>
<dbReference type="RefSeq" id="WP_180703240.1">
    <property type="nucleotide sequence ID" value="NZ_CAPWPQ010000031.1"/>
</dbReference>
<protein>
    <submittedName>
        <fullName evidence="2">Uncharacterized protein</fullName>
    </submittedName>
</protein>
<proteinExistence type="predicted"/>
<dbReference type="AlphaFoldDB" id="A0A1V1HZW8"/>
<feature type="transmembrane region" description="Helical" evidence="1">
    <location>
        <begin position="36"/>
        <end position="53"/>
    </location>
</feature>
<sequence length="87" mass="9820">MEKAKKLIFISCVITLIISTINVLDTELLTSTIDFIITITVFLTAILKQINLLKYNKLNKSICQIIKESCIIWIVAISFCIVAITMI</sequence>
<name>A0A1V1HZW8_9FIRM</name>
<keyword evidence="1" id="KW-0812">Transmembrane</keyword>
<evidence type="ECO:0000313" key="2">
    <source>
        <dbReference type="EMBL" id="CED93532.1"/>
    </source>
</evidence>
<dbReference type="KEGG" id="ril:CRIB_780"/>
<keyword evidence="1" id="KW-1133">Transmembrane helix</keyword>
<reference evidence="2 3" key="1">
    <citation type="submission" date="2014-04" db="EMBL/GenBank/DDBJ databases">
        <authorList>
            <person name="Hornung B.V."/>
        </authorList>
    </citation>
    <scope>NUCLEOTIDE SEQUENCE [LARGE SCALE GENOMIC DNA]</scope>
    <source>
        <strain evidence="2 3">CRIB</strain>
    </source>
</reference>
<evidence type="ECO:0000313" key="3">
    <source>
        <dbReference type="Proteomes" id="UP000245622"/>
    </source>
</evidence>
<dbReference type="GeneID" id="82204962"/>
<dbReference type="Proteomes" id="UP000245622">
    <property type="component" value="Chromosome 1"/>
</dbReference>
<accession>A0A1V1HZW8</accession>
<keyword evidence="1" id="KW-0472">Membrane</keyword>
<keyword evidence="3" id="KW-1185">Reference proteome</keyword>
<gene>
    <name evidence="2" type="ORF">CRIB_780</name>
</gene>
<feature type="transmembrane region" description="Helical" evidence="1">
    <location>
        <begin position="7"/>
        <end position="24"/>
    </location>
</feature>
<evidence type="ECO:0000256" key="1">
    <source>
        <dbReference type="SAM" id="Phobius"/>
    </source>
</evidence>
<feature type="transmembrane region" description="Helical" evidence="1">
    <location>
        <begin position="65"/>
        <end position="86"/>
    </location>
</feature>